<proteinExistence type="predicted"/>
<protein>
    <submittedName>
        <fullName evidence="1">Uncharacterized protein</fullName>
    </submittedName>
</protein>
<accession>A0AA41RZ51</accession>
<comment type="caution">
    <text evidence="1">The sequence shown here is derived from an EMBL/GenBank/DDBJ whole genome shotgun (WGS) entry which is preliminary data.</text>
</comment>
<sequence>MIRNRVISLLGLRSRSIRPSVIPVPWISVGLLQSSSRVSTSLSGVTEKEKIHHPHVIPPFPEAEFQRALREFLEINVKQFPPPPFDLGAKFTHPDKAIMAVL</sequence>
<dbReference type="Proteomes" id="UP001177140">
    <property type="component" value="Unassembled WGS sequence"/>
</dbReference>
<keyword evidence="2" id="KW-1185">Reference proteome</keyword>
<dbReference type="AlphaFoldDB" id="A0AA41RZ51"/>
<gene>
    <name evidence="1" type="ORF">MKW94_024441</name>
</gene>
<reference evidence="1" key="1">
    <citation type="submission" date="2022-03" db="EMBL/GenBank/DDBJ databases">
        <title>A functionally conserved STORR gene fusion in Papaver species that diverged 16.8 million years ago.</title>
        <authorList>
            <person name="Catania T."/>
        </authorList>
    </citation>
    <scope>NUCLEOTIDE SEQUENCE</scope>
    <source>
        <strain evidence="1">S-191538</strain>
    </source>
</reference>
<evidence type="ECO:0000313" key="2">
    <source>
        <dbReference type="Proteomes" id="UP001177140"/>
    </source>
</evidence>
<evidence type="ECO:0000313" key="1">
    <source>
        <dbReference type="EMBL" id="MCL7029784.1"/>
    </source>
</evidence>
<dbReference type="EMBL" id="JAJJMA010094206">
    <property type="protein sequence ID" value="MCL7029784.1"/>
    <property type="molecule type" value="Genomic_DNA"/>
</dbReference>
<name>A0AA41RZ51_PAPNU</name>
<feature type="non-terminal residue" evidence="1">
    <location>
        <position position="1"/>
    </location>
</feature>
<organism evidence="1 2">
    <name type="scientific">Papaver nudicaule</name>
    <name type="common">Iceland poppy</name>
    <dbReference type="NCBI Taxonomy" id="74823"/>
    <lineage>
        <taxon>Eukaryota</taxon>
        <taxon>Viridiplantae</taxon>
        <taxon>Streptophyta</taxon>
        <taxon>Embryophyta</taxon>
        <taxon>Tracheophyta</taxon>
        <taxon>Spermatophyta</taxon>
        <taxon>Magnoliopsida</taxon>
        <taxon>Ranunculales</taxon>
        <taxon>Papaveraceae</taxon>
        <taxon>Papaveroideae</taxon>
        <taxon>Papaver</taxon>
    </lineage>
</organism>